<accession>C0FSW1</accession>
<dbReference type="eggNOG" id="COG0537">
    <property type="taxonomic scope" value="Bacteria"/>
</dbReference>
<dbReference type="Pfam" id="PF01230">
    <property type="entry name" value="HIT"/>
    <property type="match status" value="1"/>
</dbReference>
<dbReference type="Proteomes" id="UP000003561">
    <property type="component" value="Unassembled WGS sequence"/>
</dbReference>
<feature type="short sequence motif" description="Histidine triad motif" evidence="2 3">
    <location>
        <begin position="72"/>
        <end position="76"/>
    </location>
</feature>
<name>C0FSW1_9FIRM</name>
<dbReference type="PANTHER" id="PTHR46648">
    <property type="entry name" value="HIT FAMILY PROTEIN 1"/>
    <property type="match status" value="1"/>
</dbReference>
<dbReference type="SUPFAM" id="SSF54197">
    <property type="entry name" value="HIT-like"/>
    <property type="match status" value="1"/>
</dbReference>
<sequence length="111" mass="12183">KVIFDASPAAKGHVLILPKEHFDNIYELDDDTAAHVFKVAAKISKAYKKALDFDGLNIVQNNGEVAGQTVFHFHMHIIPRIKGDTVNVGWVPGTADNDTIASIVEKVTPYL</sequence>
<dbReference type="PROSITE" id="PS51084">
    <property type="entry name" value="HIT_2"/>
    <property type="match status" value="1"/>
</dbReference>
<dbReference type="AlphaFoldDB" id="C0FSW1"/>
<reference evidence="5 6" key="1">
    <citation type="submission" date="2009-02" db="EMBL/GenBank/DDBJ databases">
        <authorList>
            <person name="Fulton L."/>
            <person name="Clifton S."/>
            <person name="Fulton B."/>
            <person name="Xu J."/>
            <person name="Minx P."/>
            <person name="Pepin K.H."/>
            <person name="Johnson M."/>
            <person name="Bhonagiri V."/>
            <person name="Nash W.E."/>
            <person name="Mardis E.R."/>
            <person name="Wilson R.K."/>
        </authorList>
    </citation>
    <scope>NUCLEOTIDE SEQUENCE [LARGE SCALE GENOMIC DNA]</scope>
    <source>
        <strain evidence="5 6">DSM 16841</strain>
    </source>
</reference>
<feature type="non-terminal residue" evidence="5">
    <location>
        <position position="1"/>
    </location>
</feature>
<dbReference type="GO" id="GO:0003824">
    <property type="term" value="F:catalytic activity"/>
    <property type="evidence" value="ECO:0007669"/>
    <property type="project" value="InterPro"/>
</dbReference>
<evidence type="ECO:0000259" key="4">
    <source>
        <dbReference type="PROSITE" id="PS51084"/>
    </source>
</evidence>
<dbReference type="EMBL" id="ACFY01000075">
    <property type="protein sequence ID" value="EEG94319.1"/>
    <property type="molecule type" value="Genomic_DNA"/>
</dbReference>
<dbReference type="Gene3D" id="3.30.428.10">
    <property type="entry name" value="HIT-like"/>
    <property type="match status" value="1"/>
</dbReference>
<gene>
    <name evidence="5" type="ORF">ROSEINA2194_01827</name>
</gene>
<dbReference type="InterPro" id="IPR001310">
    <property type="entry name" value="Histidine_triad_HIT"/>
</dbReference>
<comment type="caution">
    <text evidence="5">The sequence shown here is derived from an EMBL/GenBank/DDBJ whole genome shotgun (WGS) entry which is preliminary data.</text>
</comment>
<evidence type="ECO:0000313" key="6">
    <source>
        <dbReference type="Proteomes" id="UP000003561"/>
    </source>
</evidence>
<organism evidence="5 6">
    <name type="scientific">Roseburia inulinivorans DSM 16841</name>
    <dbReference type="NCBI Taxonomy" id="622312"/>
    <lineage>
        <taxon>Bacteria</taxon>
        <taxon>Bacillati</taxon>
        <taxon>Bacillota</taxon>
        <taxon>Clostridia</taxon>
        <taxon>Lachnospirales</taxon>
        <taxon>Lachnospiraceae</taxon>
        <taxon>Roseburia</taxon>
    </lineage>
</organism>
<dbReference type="InterPro" id="IPR019808">
    <property type="entry name" value="Histidine_triad_CS"/>
</dbReference>
<reference evidence="5 6" key="2">
    <citation type="submission" date="2009-03" db="EMBL/GenBank/DDBJ databases">
        <title>Draft genome sequence of Roseburia inulinivorans (DSM 16841).</title>
        <authorList>
            <person name="Sudarsanam P."/>
            <person name="Ley R."/>
            <person name="Guruge J."/>
            <person name="Turnbaugh P.J."/>
            <person name="Mahowald M."/>
            <person name="Liep D."/>
            <person name="Gordon J."/>
        </authorList>
    </citation>
    <scope>NUCLEOTIDE SEQUENCE [LARGE SCALE GENOMIC DNA]</scope>
    <source>
        <strain evidence="5 6">DSM 16841</strain>
    </source>
</reference>
<dbReference type="InterPro" id="IPR036265">
    <property type="entry name" value="HIT-like_sf"/>
</dbReference>
<protein>
    <submittedName>
        <fullName evidence="5">Histidine triad domain protein</fullName>
    </submittedName>
</protein>
<dbReference type="PRINTS" id="PR00332">
    <property type="entry name" value="HISTRIAD"/>
</dbReference>
<dbReference type="PANTHER" id="PTHR46648:SF1">
    <property type="entry name" value="ADENOSINE 5'-MONOPHOSPHORAMIDASE HNT1"/>
    <property type="match status" value="1"/>
</dbReference>
<feature type="domain" description="HIT" evidence="4">
    <location>
        <begin position="1"/>
        <end position="87"/>
    </location>
</feature>
<dbReference type="PROSITE" id="PS00892">
    <property type="entry name" value="HIT_1"/>
    <property type="match status" value="1"/>
</dbReference>
<evidence type="ECO:0000256" key="3">
    <source>
        <dbReference type="PROSITE-ProRule" id="PRU00464"/>
    </source>
</evidence>
<evidence type="ECO:0000256" key="1">
    <source>
        <dbReference type="PIRSR" id="PIRSR601310-1"/>
    </source>
</evidence>
<dbReference type="RefSeq" id="WP_007885433.1">
    <property type="nucleotide sequence ID" value="NZ_ACFY01000075.1"/>
</dbReference>
<feature type="active site" description="Tele-AMP-histidine intermediate" evidence="1">
    <location>
        <position position="74"/>
    </location>
</feature>
<dbReference type="GO" id="GO:0009117">
    <property type="term" value="P:nucleotide metabolic process"/>
    <property type="evidence" value="ECO:0007669"/>
    <property type="project" value="TreeGrafter"/>
</dbReference>
<evidence type="ECO:0000313" key="5">
    <source>
        <dbReference type="EMBL" id="EEG94319.1"/>
    </source>
</evidence>
<proteinExistence type="predicted"/>
<dbReference type="InterPro" id="IPR011146">
    <property type="entry name" value="HIT-like"/>
</dbReference>
<evidence type="ECO:0000256" key="2">
    <source>
        <dbReference type="PIRSR" id="PIRSR601310-3"/>
    </source>
</evidence>